<name>A0AAJ0H4U8_9PEZI</name>
<dbReference type="GO" id="GO:0016705">
    <property type="term" value="F:oxidoreductase activity, acting on paired donors, with incorporation or reduction of molecular oxygen"/>
    <property type="evidence" value="ECO:0007669"/>
    <property type="project" value="InterPro"/>
</dbReference>
<evidence type="ECO:0000256" key="2">
    <source>
        <dbReference type="ARBA" id="ARBA00022617"/>
    </source>
</evidence>
<dbReference type="PANTHER" id="PTHR24305:SF166">
    <property type="entry name" value="CYTOCHROME P450 12A4, MITOCHONDRIAL-RELATED"/>
    <property type="match status" value="1"/>
</dbReference>
<reference evidence="6" key="1">
    <citation type="journal article" date="2023" name="Mol. Phylogenet. Evol.">
        <title>Genome-scale phylogeny and comparative genomics of the fungal order Sordariales.</title>
        <authorList>
            <person name="Hensen N."/>
            <person name="Bonometti L."/>
            <person name="Westerberg I."/>
            <person name="Brannstrom I.O."/>
            <person name="Guillou S."/>
            <person name="Cros-Aarteil S."/>
            <person name="Calhoun S."/>
            <person name="Haridas S."/>
            <person name="Kuo A."/>
            <person name="Mondo S."/>
            <person name="Pangilinan J."/>
            <person name="Riley R."/>
            <person name="LaButti K."/>
            <person name="Andreopoulos B."/>
            <person name="Lipzen A."/>
            <person name="Chen C."/>
            <person name="Yan M."/>
            <person name="Daum C."/>
            <person name="Ng V."/>
            <person name="Clum A."/>
            <person name="Steindorff A."/>
            <person name="Ohm R.A."/>
            <person name="Martin F."/>
            <person name="Silar P."/>
            <person name="Natvig D.O."/>
            <person name="Lalanne C."/>
            <person name="Gautier V."/>
            <person name="Ament-Velasquez S.L."/>
            <person name="Kruys A."/>
            <person name="Hutchinson M.I."/>
            <person name="Powell A.J."/>
            <person name="Barry K."/>
            <person name="Miller A.N."/>
            <person name="Grigoriev I.V."/>
            <person name="Debuchy R."/>
            <person name="Gladieux P."/>
            <person name="Hiltunen Thoren M."/>
            <person name="Johannesson H."/>
        </authorList>
    </citation>
    <scope>NUCLEOTIDE SEQUENCE</scope>
    <source>
        <strain evidence="6">CBS 955.72</strain>
    </source>
</reference>
<dbReference type="Proteomes" id="UP001275084">
    <property type="component" value="Unassembled WGS sequence"/>
</dbReference>
<organism evidence="6 7">
    <name type="scientific">Lasiosphaeria hispida</name>
    <dbReference type="NCBI Taxonomy" id="260671"/>
    <lineage>
        <taxon>Eukaryota</taxon>
        <taxon>Fungi</taxon>
        <taxon>Dikarya</taxon>
        <taxon>Ascomycota</taxon>
        <taxon>Pezizomycotina</taxon>
        <taxon>Sordariomycetes</taxon>
        <taxon>Sordariomycetidae</taxon>
        <taxon>Sordariales</taxon>
        <taxon>Lasiosphaeriaceae</taxon>
        <taxon>Lasiosphaeria</taxon>
    </lineage>
</organism>
<dbReference type="InterPro" id="IPR036396">
    <property type="entry name" value="Cyt_P450_sf"/>
</dbReference>
<sequence>METLLWLAASVAGTVSLIPNNNAWSLPAFKTFLAIFCTVFALRKAYWLWVYPYWVSPLRRLPGPTDHHFLIGQILNQFLSGNPNEPYLSWMRKWPDADMIRYFTFGNSEAILVTGLDVCREILSAKTYSFVKPAVHEKLLRPIVGKGLLFTEGEEHKAQRRLMAGPFSLTKLKSLIPVFQQKSQQLSDYFDRQIASQNGIVELSSTYSSLTLDIIGVAALGADLQNLDAPTPFHECYHRVFEPPLLGQALLVINAYIPVRWIPVKENRQFKSANSEVQRLTREIVRQRIKDVTGREGGGAVGNTNRRDLLTYIVEETYATDHPWSEDEILGHMLNMIAAGHETTASALLWATYALVKFPDVQQRLRSEILALLEEAPIPSYSEIERPKYLDSFCKEVLRVWCPAISTPREAAEDVVIKGVHVPKGTTLMLMPAVIHLNPRIWGEDAHIFNPDRWERKPLDPHAFAPFIQGPRQCIGRVFSMLEFKAVLIEMVAKFCFEAVDGTDNIVLVNPSPLLRPKGGFHVRVRRY</sequence>
<dbReference type="InterPro" id="IPR001128">
    <property type="entry name" value="Cyt_P450"/>
</dbReference>
<dbReference type="GO" id="GO:0005506">
    <property type="term" value="F:iron ion binding"/>
    <property type="evidence" value="ECO:0007669"/>
    <property type="project" value="InterPro"/>
</dbReference>
<dbReference type="PRINTS" id="PR00385">
    <property type="entry name" value="P450"/>
</dbReference>
<evidence type="ECO:0000256" key="5">
    <source>
        <dbReference type="PIRSR" id="PIRSR602401-1"/>
    </source>
</evidence>
<comment type="similarity">
    <text evidence="1">Belongs to the cytochrome P450 family.</text>
</comment>
<evidence type="ECO:0000256" key="3">
    <source>
        <dbReference type="ARBA" id="ARBA00022723"/>
    </source>
</evidence>
<evidence type="ECO:0000256" key="1">
    <source>
        <dbReference type="ARBA" id="ARBA00010617"/>
    </source>
</evidence>
<keyword evidence="7" id="KW-1185">Reference proteome</keyword>
<comment type="cofactor">
    <cofactor evidence="5">
        <name>heme</name>
        <dbReference type="ChEBI" id="CHEBI:30413"/>
    </cofactor>
</comment>
<dbReference type="Gene3D" id="1.10.630.10">
    <property type="entry name" value="Cytochrome P450"/>
    <property type="match status" value="1"/>
</dbReference>
<dbReference type="AlphaFoldDB" id="A0AAJ0H4U8"/>
<evidence type="ECO:0000313" key="7">
    <source>
        <dbReference type="Proteomes" id="UP001275084"/>
    </source>
</evidence>
<dbReference type="InterPro" id="IPR050121">
    <property type="entry name" value="Cytochrome_P450_monoxygenase"/>
</dbReference>
<comment type="caution">
    <text evidence="6">The sequence shown here is derived from an EMBL/GenBank/DDBJ whole genome shotgun (WGS) entry which is preliminary data.</text>
</comment>
<evidence type="ECO:0000256" key="4">
    <source>
        <dbReference type="ARBA" id="ARBA00023004"/>
    </source>
</evidence>
<protein>
    <submittedName>
        <fullName evidence="6">Cytochrome P450</fullName>
    </submittedName>
</protein>
<keyword evidence="4 5" id="KW-0408">Iron</keyword>
<keyword evidence="3 5" id="KW-0479">Metal-binding</keyword>
<dbReference type="PRINTS" id="PR00463">
    <property type="entry name" value="EP450I"/>
</dbReference>
<dbReference type="InterPro" id="IPR002401">
    <property type="entry name" value="Cyt_P450_E_grp-I"/>
</dbReference>
<dbReference type="EMBL" id="JAUIQD010000009">
    <property type="protein sequence ID" value="KAK3339637.1"/>
    <property type="molecule type" value="Genomic_DNA"/>
</dbReference>
<dbReference type="SUPFAM" id="SSF48264">
    <property type="entry name" value="Cytochrome P450"/>
    <property type="match status" value="1"/>
</dbReference>
<dbReference type="Pfam" id="PF00067">
    <property type="entry name" value="p450"/>
    <property type="match status" value="1"/>
</dbReference>
<gene>
    <name evidence="6" type="ORF">B0T25DRAFT_560297</name>
</gene>
<evidence type="ECO:0000313" key="6">
    <source>
        <dbReference type="EMBL" id="KAK3339637.1"/>
    </source>
</evidence>
<proteinExistence type="inferred from homology"/>
<keyword evidence="2 5" id="KW-0349">Heme</keyword>
<reference evidence="6" key="2">
    <citation type="submission" date="2023-06" db="EMBL/GenBank/DDBJ databases">
        <authorList>
            <consortium name="Lawrence Berkeley National Laboratory"/>
            <person name="Haridas S."/>
            <person name="Hensen N."/>
            <person name="Bonometti L."/>
            <person name="Westerberg I."/>
            <person name="Brannstrom I.O."/>
            <person name="Guillou S."/>
            <person name="Cros-Aarteil S."/>
            <person name="Calhoun S."/>
            <person name="Kuo A."/>
            <person name="Mondo S."/>
            <person name="Pangilinan J."/>
            <person name="Riley R."/>
            <person name="Labutti K."/>
            <person name="Andreopoulos B."/>
            <person name="Lipzen A."/>
            <person name="Chen C."/>
            <person name="Yanf M."/>
            <person name="Daum C."/>
            <person name="Ng V."/>
            <person name="Clum A."/>
            <person name="Steindorff A."/>
            <person name="Ohm R."/>
            <person name="Martin F."/>
            <person name="Silar P."/>
            <person name="Natvig D."/>
            <person name="Lalanne C."/>
            <person name="Gautier V."/>
            <person name="Ament-Velasquez S.L."/>
            <person name="Kruys A."/>
            <person name="Hutchinson M.I."/>
            <person name="Powell A.J."/>
            <person name="Barry K."/>
            <person name="Miller A.N."/>
            <person name="Grigoriev I.V."/>
            <person name="Debuchy R."/>
            <person name="Gladieux P."/>
            <person name="Thoren M.H."/>
            <person name="Johannesson H."/>
        </authorList>
    </citation>
    <scope>NUCLEOTIDE SEQUENCE</scope>
    <source>
        <strain evidence="6">CBS 955.72</strain>
    </source>
</reference>
<dbReference type="GO" id="GO:0020037">
    <property type="term" value="F:heme binding"/>
    <property type="evidence" value="ECO:0007669"/>
    <property type="project" value="InterPro"/>
</dbReference>
<feature type="binding site" description="axial binding residue" evidence="5">
    <location>
        <position position="474"/>
    </location>
    <ligand>
        <name>heme</name>
        <dbReference type="ChEBI" id="CHEBI:30413"/>
    </ligand>
    <ligandPart>
        <name>Fe</name>
        <dbReference type="ChEBI" id="CHEBI:18248"/>
    </ligandPart>
</feature>
<dbReference type="GO" id="GO:0004497">
    <property type="term" value="F:monooxygenase activity"/>
    <property type="evidence" value="ECO:0007669"/>
    <property type="project" value="InterPro"/>
</dbReference>
<accession>A0AAJ0H4U8</accession>
<dbReference type="PANTHER" id="PTHR24305">
    <property type="entry name" value="CYTOCHROME P450"/>
    <property type="match status" value="1"/>
</dbReference>